<keyword evidence="8" id="KW-1185">Reference proteome</keyword>
<dbReference type="GO" id="GO:0005524">
    <property type="term" value="F:ATP binding"/>
    <property type="evidence" value="ECO:0007669"/>
    <property type="project" value="UniProtKB-UniRule"/>
</dbReference>
<organism evidence="7 8">
    <name type="scientific">Triangularia setosa</name>
    <dbReference type="NCBI Taxonomy" id="2587417"/>
    <lineage>
        <taxon>Eukaryota</taxon>
        <taxon>Fungi</taxon>
        <taxon>Dikarya</taxon>
        <taxon>Ascomycota</taxon>
        <taxon>Pezizomycotina</taxon>
        <taxon>Sordariomycetes</taxon>
        <taxon>Sordariomycetidae</taxon>
        <taxon>Sordariales</taxon>
        <taxon>Podosporaceae</taxon>
        <taxon>Triangularia</taxon>
    </lineage>
</organism>
<proteinExistence type="inferred from homology"/>
<dbReference type="FunFam" id="3.30.200.20:FF:000153">
    <property type="entry name" value="Calcium/calmodulin-dependent protein kinase type I"/>
    <property type="match status" value="1"/>
</dbReference>
<evidence type="ECO:0000259" key="6">
    <source>
        <dbReference type="PROSITE" id="PS50011"/>
    </source>
</evidence>
<protein>
    <submittedName>
        <fullName evidence="7">Calcium/calmodulin-dependent protein kinase</fullName>
    </submittedName>
</protein>
<feature type="compositionally biased region" description="Gly residues" evidence="5">
    <location>
        <begin position="359"/>
        <end position="375"/>
    </location>
</feature>
<dbReference type="PANTHER" id="PTHR24347">
    <property type="entry name" value="SERINE/THREONINE-PROTEIN KINASE"/>
    <property type="match status" value="1"/>
</dbReference>
<evidence type="ECO:0000256" key="4">
    <source>
        <dbReference type="RuleBase" id="RU000304"/>
    </source>
</evidence>
<comment type="similarity">
    <text evidence="4">Belongs to the protein kinase superfamily.</text>
</comment>
<feature type="domain" description="Protein kinase" evidence="6">
    <location>
        <begin position="17"/>
        <end position="278"/>
    </location>
</feature>
<evidence type="ECO:0000256" key="5">
    <source>
        <dbReference type="SAM" id="MobiDB-lite"/>
    </source>
</evidence>
<dbReference type="CDD" id="cd05117">
    <property type="entry name" value="STKc_CAMK"/>
    <property type="match status" value="1"/>
</dbReference>
<keyword evidence="7" id="KW-0418">Kinase</keyword>
<dbReference type="Gene3D" id="3.30.200.20">
    <property type="entry name" value="Phosphorylase Kinase, domain 1"/>
    <property type="match status" value="1"/>
</dbReference>
<feature type="binding site" evidence="3">
    <location>
        <position position="46"/>
    </location>
    <ligand>
        <name>ATP</name>
        <dbReference type="ChEBI" id="CHEBI:30616"/>
    </ligand>
</feature>
<keyword evidence="1 3" id="KW-0547">Nucleotide-binding</keyword>
<dbReference type="InterPro" id="IPR008271">
    <property type="entry name" value="Ser/Thr_kinase_AS"/>
</dbReference>
<feature type="region of interest" description="Disordered" evidence="5">
    <location>
        <begin position="331"/>
        <end position="457"/>
    </location>
</feature>
<keyword evidence="4" id="KW-0723">Serine/threonine-protein kinase</keyword>
<accession>A0AAN6WCD4</accession>
<dbReference type="Proteomes" id="UP001302321">
    <property type="component" value="Unassembled WGS sequence"/>
</dbReference>
<dbReference type="InterPro" id="IPR000719">
    <property type="entry name" value="Prot_kinase_dom"/>
</dbReference>
<dbReference type="SUPFAM" id="SSF56112">
    <property type="entry name" value="Protein kinase-like (PK-like)"/>
    <property type="match status" value="1"/>
</dbReference>
<dbReference type="Gene3D" id="1.10.510.10">
    <property type="entry name" value="Transferase(Phosphotransferase) domain 1"/>
    <property type="match status" value="1"/>
</dbReference>
<dbReference type="FunFam" id="1.10.510.10:FF:000257">
    <property type="entry name" value="Calcium/calmodulin-dependent protein kinase type I"/>
    <property type="match status" value="1"/>
</dbReference>
<dbReference type="SMART" id="SM00220">
    <property type="entry name" value="S_TKc"/>
    <property type="match status" value="1"/>
</dbReference>
<dbReference type="EMBL" id="MU866118">
    <property type="protein sequence ID" value="KAK4179354.1"/>
    <property type="molecule type" value="Genomic_DNA"/>
</dbReference>
<reference evidence="7" key="1">
    <citation type="journal article" date="2023" name="Mol. Phylogenet. Evol.">
        <title>Genome-scale phylogeny and comparative genomics of the fungal order Sordariales.</title>
        <authorList>
            <person name="Hensen N."/>
            <person name="Bonometti L."/>
            <person name="Westerberg I."/>
            <person name="Brannstrom I.O."/>
            <person name="Guillou S."/>
            <person name="Cros-Aarteil S."/>
            <person name="Calhoun S."/>
            <person name="Haridas S."/>
            <person name="Kuo A."/>
            <person name="Mondo S."/>
            <person name="Pangilinan J."/>
            <person name="Riley R."/>
            <person name="LaButti K."/>
            <person name="Andreopoulos B."/>
            <person name="Lipzen A."/>
            <person name="Chen C."/>
            <person name="Yan M."/>
            <person name="Daum C."/>
            <person name="Ng V."/>
            <person name="Clum A."/>
            <person name="Steindorff A."/>
            <person name="Ohm R.A."/>
            <person name="Martin F."/>
            <person name="Silar P."/>
            <person name="Natvig D.O."/>
            <person name="Lalanne C."/>
            <person name="Gautier V."/>
            <person name="Ament-Velasquez S.L."/>
            <person name="Kruys A."/>
            <person name="Hutchinson M.I."/>
            <person name="Powell A.J."/>
            <person name="Barry K."/>
            <person name="Miller A.N."/>
            <person name="Grigoriev I.V."/>
            <person name="Debuchy R."/>
            <person name="Gladieux P."/>
            <person name="Hiltunen Thoren M."/>
            <person name="Johannesson H."/>
        </authorList>
    </citation>
    <scope>NUCLEOTIDE SEQUENCE</scope>
    <source>
        <strain evidence="7">CBS 892.96</strain>
    </source>
</reference>
<evidence type="ECO:0000256" key="3">
    <source>
        <dbReference type="PROSITE-ProRule" id="PRU10141"/>
    </source>
</evidence>
<comment type="caution">
    <text evidence="7">The sequence shown here is derived from an EMBL/GenBank/DDBJ whole genome shotgun (WGS) entry which is preliminary data.</text>
</comment>
<feature type="compositionally biased region" description="Low complexity" evidence="5">
    <location>
        <begin position="381"/>
        <end position="390"/>
    </location>
</feature>
<dbReference type="InterPro" id="IPR017441">
    <property type="entry name" value="Protein_kinase_ATP_BS"/>
</dbReference>
<sequence>MATAGGRPQPNIQPCQYKVGKTLGAGSYSVVKECVHIDTGRYYAAKVINKRLMAGREHMVRNEIAVLRKVSMGHQNILTLVDYFETMNNLYLVTDLALGGELFERICRKGSYYESDAADLIRATLSAIAYLHDHGIVHRDLKPENLLFRTPEDNADLLIADFGLSRIMDEEQFHVLTTTCGTPGYMAPEIFKKTGHGKPVDLWALGVITYFLLCGYTPFDRDSDFEEMQAILNADYSFTPLEYWRGVSDSAKDFIRRCLTIDPGKRMTAHEALQHPFVAGWLQNKEEGGVKGDGEGNKGANLLPTVKKNFNARRTLHAAIDTVRAINKLREGQNGGGMMNGGRSMEPGRGGLQAQRGVPTGGNGGDKLRPGNGGQGRDDSGISGMGSSTGSAGGQDSGFASGDASSRQQDGDVSMEDAPSGGYVGGTGVPASLRPGNEANRVVETSKGLWSGGGGRR</sequence>
<evidence type="ECO:0000313" key="8">
    <source>
        <dbReference type="Proteomes" id="UP001302321"/>
    </source>
</evidence>
<dbReference type="AlphaFoldDB" id="A0AAN6WCD4"/>
<gene>
    <name evidence="7" type="ORF">QBC36DRAFT_363148</name>
</gene>
<dbReference type="PROSITE" id="PS00107">
    <property type="entry name" value="PROTEIN_KINASE_ATP"/>
    <property type="match status" value="1"/>
</dbReference>
<evidence type="ECO:0000256" key="1">
    <source>
        <dbReference type="ARBA" id="ARBA00022741"/>
    </source>
</evidence>
<evidence type="ECO:0000313" key="7">
    <source>
        <dbReference type="EMBL" id="KAK4179354.1"/>
    </source>
</evidence>
<keyword evidence="2 3" id="KW-0067">ATP-binding</keyword>
<dbReference type="PROSITE" id="PS50011">
    <property type="entry name" value="PROTEIN_KINASE_DOM"/>
    <property type="match status" value="1"/>
</dbReference>
<keyword evidence="7" id="KW-0808">Transferase</keyword>
<reference evidence="7" key="2">
    <citation type="submission" date="2023-05" db="EMBL/GenBank/DDBJ databases">
        <authorList>
            <consortium name="Lawrence Berkeley National Laboratory"/>
            <person name="Steindorff A."/>
            <person name="Hensen N."/>
            <person name="Bonometti L."/>
            <person name="Westerberg I."/>
            <person name="Brannstrom I.O."/>
            <person name="Guillou S."/>
            <person name="Cros-Aarteil S."/>
            <person name="Calhoun S."/>
            <person name="Haridas S."/>
            <person name="Kuo A."/>
            <person name="Mondo S."/>
            <person name="Pangilinan J."/>
            <person name="Riley R."/>
            <person name="Labutti K."/>
            <person name="Andreopoulos B."/>
            <person name="Lipzen A."/>
            <person name="Chen C."/>
            <person name="Yanf M."/>
            <person name="Daum C."/>
            <person name="Ng V."/>
            <person name="Clum A."/>
            <person name="Ohm R."/>
            <person name="Martin F."/>
            <person name="Silar P."/>
            <person name="Natvig D."/>
            <person name="Lalanne C."/>
            <person name="Gautier V."/>
            <person name="Ament-Velasquez S.L."/>
            <person name="Kruys A."/>
            <person name="Hutchinson M.I."/>
            <person name="Powell A.J."/>
            <person name="Barry K."/>
            <person name="Miller A.N."/>
            <person name="Grigoriev I.V."/>
            <person name="Debuchy R."/>
            <person name="Gladieux P."/>
            <person name="Thoren M.H."/>
            <person name="Johannesson H."/>
        </authorList>
    </citation>
    <scope>NUCLEOTIDE SEQUENCE</scope>
    <source>
        <strain evidence="7">CBS 892.96</strain>
    </source>
</reference>
<dbReference type="InterPro" id="IPR011009">
    <property type="entry name" value="Kinase-like_dom_sf"/>
</dbReference>
<dbReference type="Pfam" id="PF00069">
    <property type="entry name" value="Pkinase"/>
    <property type="match status" value="1"/>
</dbReference>
<dbReference type="GO" id="GO:0004674">
    <property type="term" value="F:protein serine/threonine kinase activity"/>
    <property type="evidence" value="ECO:0007669"/>
    <property type="project" value="UniProtKB-KW"/>
</dbReference>
<evidence type="ECO:0000256" key="2">
    <source>
        <dbReference type="ARBA" id="ARBA00022840"/>
    </source>
</evidence>
<name>A0AAN6WCD4_9PEZI</name>
<dbReference type="PROSITE" id="PS00108">
    <property type="entry name" value="PROTEIN_KINASE_ST"/>
    <property type="match status" value="1"/>
</dbReference>